<feature type="transmembrane region" description="Helical" evidence="8">
    <location>
        <begin position="376"/>
        <end position="396"/>
    </location>
</feature>
<dbReference type="HOGENOM" id="CLU_055585_0_0_9"/>
<dbReference type="RefSeq" id="WP_010964838.1">
    <property type="nucleotide sequence ID" value="NC_003030.1"/>
</dbReference>
<dbReference type="GO" id="GO:0015528">
    <property type="term" value="F:lactose:proton symporter activity"/>
    <property type="evidence" value="ECO:0007669"/>
    <property type="project" value="TreeGrafter"/>
</dbReference>
<feature type="transmembrane region" description="Helical" evidence="8">
    <location>
        <begin position="255"/>
        <end position="275"/>
    </location>
</feature>
<feature type="transmembrane region" description="Helical" evidence="8">
    <location>
        <begin position="218"/>
        <end position="235"/>
    </location>
</feature>
<sequence length="411" mass="45895">MKIFRKDFFNFGGLFFFYFLIWAVVLTFLPMWLTDVAHLDASKAGFVFSSISLVALIYQPFFGVIQDKLVFKKYLFAFVAILMLFMGPFFSYAYIPLLHLNIYVGAIIGSVYLSACFYAGVGVVEAYIEKVSRNNKFEYGHVRLFGSIAGATASFVGGILYIKNPVSIFWFASLSAVALCILLYVAKVNDTGESKEIKNQKSQINKEIVFSILKMKKFWFLALIIIGTACIYDVFDQQFPNYYASFFSSKAVGTSIFSRLVSFQTGLEAVLMIFAPALVNRIGAKNGLLLFGTLTFIRIFGSATFTNTIVLSGIRLIAAFEMPLLLVSIMKYITHVFDVRLSATVYLLGFNFAKQLAVVIFSSIAGNLYSAIGFRYTYYFLSLVVLVVTLVSVITLTNDKKIKGLSSNTAM</sequence>
<dbReference type="STRING" id="272562.CA_C1530"/>
<dbReference type="AlphaFoldDB" id="Q97IW0"/>
<dbReference type="PIR" id="F97088">
    <property type="entry name" value="F97088"/>
</dbReference>
<feature type="transmembrane region" description="Helical" evidence="8">
    <location>
        <begin position="140"/>
        <end position="162"/>
    </location>
</feature>
<feature type="transmembrane region" description="Helical" evidence="8">
    <location>
        <begin position="101"/>
        <end position="128"/>
    </location>
</feature>
<feature type="transmembrane region" description="Helical" evidence="8">
    <location>
        <begin position="168"/>
        <end position="186"/>
    </location>
</feature>
<evidence type="ECO:0000256" key="7">
    <source>
        <dbReference type="ARBA" id="ARBA00023136"/>
    </source>
</evidence>
<evidence type="ECO:0000256" key="1">
    <source>
        <dbReference type="ARBA" id="ARBA00004429"/>
    </source>
</evidence>
<gene>
    <name evidence="9" type="ordered locus">CA_C1530</name>
</gene>
<dbReference type="GO" id="GO:0030395">
    <property type="term" value="F:lactose binding"/>
    <property type="evidence" value="ECO:0007669"/>
    <property type="project" value="TreeGrafter"/>
</dbReference>
<dbReference type="OrthoDB" id="9150135at2"/>
<evidence type="ECO:0000256" key="3">
    <source>
        <dbReference type="ARBA" id="ARBA00022475"/>
    </source>
</evidence>
<feature type="transmembrane region" description="Helical" evidence="8">
    <location>
        <begin position="44"/>
        <end position="62"/>
    </location>
</feature>
<proteinExistence type="predicted"/>
<keyword evidence="4" id="KW-0997">Cell inner membrane</keyword>
<dbReference type="Gene3D" id="1.20.1250.20">
    <property type="entry name" value="MFS general substrate transporter like domains"/>
    <property type="match status" value="2"/>
</dbReference>
<feature type="transmembrane region" description="Helical" evidence="8">
    <location>
        <begin position="312"/>
        <end position="333"/>
    </location>
</feature>
<dbReference type="InterPro" id="IPR036259">
    <property type="entry name" value="MFS_trans_sf"/>
</dbReference>
<dbReference type="PANTHER" id="PTHR23522">
    <property type="entry name" value="BLL5896 PROTEIN"/>
    <property type="match status" value="1"/>
</dbReference>
<dbReference type="KEGG" id="cac:CA_C1530"/>
<dbReference type="EMBL" id="AE001437">
    <property type="protein sequence ID" value="AAK79497.1"/>
    <property type="molecule type" value="Genomic_DNA"/>
</dbReference>
<feature type="transmembrane region" description="Helical" evidence="8">
    <location>
        <begin position="345"/>
        <end position="364"/>
    </location>
</feature>
<dbReference type="SUPFAM" id="SSF103473">
    <property type="entry name" value="MFS general substrate transporter"/>
    <property type="match status" value="1"/>
</dbReference>
<dbReference type="GO" id="GO:0005886">
    <property type="term" value="C:plasma membrane"/>
    <property type="evidence" value="ECO:0007669"/>
    <property type="project" value="UniProtKB-SubCell"/>
</dbReference>
<evidence type="ECO:0000313" key="9">
    <source>
        <dbReference type="EMBL" id="AAK79497.1"/>
    </source>
</evidence>
<dbReference type="InterPro" id="IPR000576">
    <property type="entry name" value="LacY/RafB_perm_fam"/>
</dbReference>
<evidence type="ECO:0000256" key="6">
    <source>
        <dbReference type="ARBA" id="ARBA00022989"/>
    </source>
</evidence>
<dbReference type="GeneID" id="44998028"/>
<dbReference type="PRINTS" id="PR00174">
    <property type="entry name" value="LACYSMPORT"/>
</dbReference>
<dbReference type="PANTHER" id="PTHR23522:SF10">
    <property type="entry name" value="3-PHENYLPROPIONIC ACID TRANSPORTER-RELATED"/>
    <property type="match status" value="1"/>
</dbReference>
<dbReference type="Proteomes" id="UP000000814">
    <property type="component" value="Chromosome"/>
</dbReference>
<dbReference type="NCBIfam" id="NF007077">
    <property type="entry name" value="PRK09528.1"/>
    <property type="match status" value="1"/>
</dbReference>
<dbReference type="eggNOG" id="COG2211">
    <property type="taxonomic scope" value="Bacteria"/>
</dbReference>
<protein>
    <submittedName>
        <fullName evidence="9">Sugar-proton symporter</fullName>
    </submittedName>
</protein>
<evidence type="ECO:0000256" key="5">
    <source>
        <dbReference type="ARBA" id="ARBA00022692"/>
    </source>
</evidence>
<evidence type="ECO:0000256" key="2">
    <source>
        <dbReference type="ARBA" id="ARBA00022448"/>
    </source>
</evidence>
<keyword evidence="5 8" id="KW-0812">Transmembrane</keyword>
<keyword evidence="10" id="KW-1185">Reference proteome</keyword>
<dbReference type="NCBIfam" id="TIGR00882">
    <property type="entry name" value="2A0105"/>
    <property type="match status" value="1"/>
</dbReference>
<feature type="transmembrane region" description="Helical" evidence="8">
    <location>
        <begin position="12"/>
        <end position="32"/>
    </location>
</feature>
<organism evidence="9 10">
    <name type="scientific">Clostridium acetobutylicum (strain ATCC 824 / DSM 792 / JCM 1419 / IAM 19013 / LMG 5710 / NBRC 13948 / NRRL B-527 / VKM B-1787 / 2291 / W)</name>
    <dbReference type="NCBI Taxonomy" id="272562"/>
    <lineage>
        <taxon>Bacteria</taxon>
        <taxon>Bacillati</taxon>
        <taxon>Bacillota</taxon>
        <taxon>Clostridia</taxon>
        <taxon>Eubacteriales</taxon>
        <taxon>Clostridiaceae</taxon>
        <taxon>Clostridium</taxon>
    </lineage>
</organism>
<name>Q97IW0_CLOAB</name>
<keyword evidence="7 8" id="KW-0472">Membrane</keyword>
<evidence type="ECO:0000256" key="8">
    <source>
        <dbReference type="SAM" id="Phobius"/>
    </source>
</evidence>
<feature type="transmembrane region" description="Helical" evidence="8">
    <location>
        <begin position="74"/>
        <end position="95"/>
    </location>
</feature>
<accession>Q97IW0</accession>
<reference evidence="9 10" key="1">
    <citation type="journal article" date="2001" name="J. Bacteriol.">
        <title>Genome sequence and comparative analysis of the solvent-producing bacterium Clostridium acetobutylicum.</title>
        <authorList>
            <person name="Nolling J."/>
            <person name="Breton G."/>
            <person name="Omelchenko M.V."/>
            <person name="Makarova K.S."/>
            <person name="Zeng Q."/>
            <person name="Gibson R."/>
            <person name="Lee H.M."/>
            <person name="Dubois J."/>
            <person name="Qiu D."/>
            <person name="Hitti J."/>
            <person name="Wolf Y.I."/>
            <person name="Tatusov R.L."/>
            <person name="Sabathe F."/>
            <person name="Doucette-Stamm L."/>
            <person name="Soucaille P."/>
            <person name="Daly M.J."/>
            <person name="Bennett G.N."/>
            <person name="Koonin E.V."/>
            <person name="Smith D.R."/>
        </authorList>
    </citation>
    <scope>NUCLEOTIDE SEQUENCE [LARGE SCALE GENOMIC DNA]</scope>
    <source>
        <strain evidence="10">ATCC 824 / DSM 792 / JCM 1419 / LMG 5710 / VKM B-1787</strain>
    </source>
</reference>
<dbReference type="Pfam" id="PF01306">
    <property type="entry name" value="LacY_symp"/>
    <property type="match status" value="1"/>
</dbReference>
<keyword evidence="3" id="KW-1003">Cell membrane</keyword>
<dbReference type="PATRIC" id="fig|272562.8.peg.1731"/>
<evidence type="ECO:0000313" key="10">
    <source>
        <dbReference type="Proteomes" id="UP000000814"/>
    </source>
</evidence>
<keyword evidence="2" id="KW-0813">Transport</keyword>
<evidence type="ECO:0000256" key="4">
    <source>
        <dbReference type="ARBA" id="ARBA00022519"/>
    </source>
</evidence>
<comment type="subcellular location">
    <subcellularLocation>
        <location evidence="1">Cell inner membrane</location>
        <topology evidence="1">Multi-pass membrane protein</topology>
    </subcellularLocation>
</comment>
<feature type="transmembrane region" description="Helical" evidence="8">
    <location>
        <begin position="287"/>
        <end position="306"/>
    </location>
</feature>
<keyword evidence="6 8" id="KW-1133">Transmembrane helix</keyword>